<dbReference type="Proteomes" id="UP000623461">
    <property type="component" value="Unassembled WGS sequence"/>
</dbReference>
<dbReference type="SUPFAM" id="SSF55144">
    <property type="entry name" value="LigT-like"/>
    <property type="match status" value="1"/>
</dbReference>
<keyword evidence="2" id="KW-1185">Reference proteome</keyword>
<accession>A0ABQ2I833</accession>
<dbReference type="Pfam" id="PF13563">
    <property type="entry name" value="2_5_RNA_ligase2"/>
    <property type="match status" value="1"/>
</dbReference>
<organism evidence="1 2">
    <name type="scientific">Terrabacter tumescens</name>
    <dbReference type="NCBI Taxonomy" id="60443"/>
    <lineage>
        <taxon>Bacteria</taxon>
        <taxon>Bacillati</taxon>
        <taxon>Actinomycetota</taxon>
        <taxon>Actinomycetes</taxon>
        <taxon>Micrococcales</taxon>
        <taxon>Intrasporangiaceae</taxon>
        <taxon>Terrabacter</taxon>
    </lineage>
</organism>
<sequence>MPAALPATPSSGKGHSVLQVPVPELEPFVLDRTRHYDTDYVSTDPGFVHAHVTALAPFLDAPLLTPRVLARVAEVACATASFDFTLEQVDTFPNGIVHLLPEPATPFATLTATLWDAFPQCPPYAGRFGDVVPHLTLDALSDDVTRESTRSLVAPHLPARCRAERIDLAWYEPGACRILRSWPLGCA</sequence>
<reference evidence="2" key="1">
    <citation type="journal article" date="2019" name="Int. J. Syst. Evol. Microbiol.">
        <title>The Global Catalogue of Microorganisms (GCM) 10K type strain sequencing project: providing services to taxonomists for standard genome sequencing and annotation.</title>
        <authorList>
            <consortium name="The Broad Institute Genomics Platform"/>
            <consortium name="The Broad Institute Genome Sequencing Center for Infectious Disease"/>
            <person name="Wu L."/>
            <person name="Ma J."/>
        </authorList>
    </citation>
    <scope>NUCLEOTIDE SEQUENCE [LARGE SCALE GENOMIC DNA]</scope>
    <source>
        <strain evidence="2">JCM 1365</strain>
    </source>
</reference>
<dbReference type="Gene3D" id="3.90.1140.10">
    <property type="entry name" value="Cyclic phosphodiesterase"/>
    <property type="match status" value="1"/>
</dbReference>
<protein>
    <recommendedName>
        <fullName evidence="3">2'-5' RNA ligase family protein</fullName>
    </recommendedName>
</protein>
<comment type="caution">
    <text evidence="1">The sequence shown here is derived from an EMBL/GenBank/DDBJ whole genome shotgun (WGS) entry which is preliminary data.</text>
</comment>
<name>A0ABQ2I833_9MICO</name>
<evidence type="ECO:0008006" key="3">
    <source>
        <dbReference type="Google" id="ProtNLM"/>
    </source>
</evidence>
<dbReference type="RefSeq" id="WP_052358992.1">
    <property type="nucleotide sequence ID" value="NZ_BMNZ01000006.1"/>
</dbReference>
<evidence type="ECO:0000313" key="1">
    <source>
        <dbReference type="EMBL" id="GGN03332.1"/>
    </source>
</evidence>
<evidence type="ECO:0000313" key="2">
    <source>
        <dbReference type="Proteomes" id="UP000623461"/>
    </source>
</evidence>
<proteinExistence type="predicted"/>
<dbReference type="InterPro" id="IPR009097">
    <property type="entry name" value="Cyclic_Pdiesterase"/>
</dbReference>
<dbReference type="EMBL" id="BMNZ01000006">
    <property type="protein sequence ID" value="GGN03332.1"/>
    <property type="molecule type" value="Genomic_DNA"/>
</dbReference>
<gene>
    <name evidence="1" type="ORF">GCM10009721_33320</name>
</gene>